<feature type="transmembrane region" description="Helical" evidence="9">
    <location>
        <begin position="194"/>
        <end position="212"/>
    </location>
</feature>
<feature type="transmembrane region" description="Helical" evidence="9">
    <location>
        <begin position="224"/>
        <end position="239"/>
    </location>
</feature>
<evidence type="ECO:0008006" key="12">
    <source>
        <dbReference type="Google" id="ProtNLM"/>
    </source>
</evidence>
<feature type="transmembrane region" description="Helical" evidence="9">
    <location>
        <begin position="167"/>
        <end position="188"/>
    </location>
</feature>
<evidence type="ECO:0000256" key="7">
    <source>
        <dbReference type="ARBA" id="ARBA00022989"/>
    </source>
</evidence>
<evidence type="ECO:0000313" key="11">
    <source>
        <dbReference type="Proteomes" id="UP000264071"/>
    </source>
</evidence>
<comment type="caution">
    <text evidence="10">The sequence shown here is derived from an EMBL/GenBank/DDBJ whole genome shotgun (WGS) entry which is preliminary data.</text>
</comment>
<dbReference type="Pfam" id="PF03609">
    <property type="entry name" value="EII-Sor"/>
    <property type="match status" value="1"/>
</dbReference>
<evidence type="ECO:0000256" key="3">
    <source>
        <dbReference type="ARBA" id="ARBA00022475"/>
    </source>
</evidence>
<comment type="subcellular location">
    <subcellularLocation>
        <location evidence="1">Cell membrane</location>
        <topology evidence="1">Multi-pass membrane protein</topology>
    </subcellularLocation>
</comment>
<organism evidence="10 11">
    <name type="scientific">Gemmatimonas aurantiaca</name>
    <dbReference type="NCBI Taxonomy" id="173480"/>
    <lineage>
        <taxon>Bacteria</taxon>
        <taxon>Pseudomonadati</taxon>
        <taxon>Gemmatimonadota</taxon>
        <taxon>Gemmatimonadia</taxon>
        <taxon>Gemmatimonadales</taxon>
        <taxon>Gemmatimonadaceae</taxon>
        <taxon>Gemmatimonas</taxon>
    </lineage>
</organism>
<keyword evidence="2" id="KW-0813">Transport</keyword>
<protein>
    <recommendedName>
        <fullName evidence="12">Phosphotransferase system enzyme IIC component</fullName>
    </recommendedName>
</protein>
<feature type="transmembrane region" description="Helical" evidence="9">
    <location>
        <begin position="103"/>
        <end position="122"/>
    </location>
</feature>
<keyword evidence="3" id="KW-1003">Cell membrane</keyword>
<evidence type="ECO:0000256" key="2">
    <source>
        <dbReference type="ARBA" id="ARBA00022448"/>
    </source>
</evidence>
<dbReference type="Proteomes" id="UP000264071">
    <property type="component" value="Unassembled WGS sequence"/>
</dbReference>
<keyword evidence="6 9" id="KW-0812">Transmembrane</keyword>
<dbReference type="GO" id="GO:0005886">
    <property type="term" value="C:plasma membrane"/>
    <property type="evidence" value="ECO:0007669"/>
    <property type="project" value="UniProtKB-SubCell"/>
</dbReference>
<dbReference type="EMBL" id="DPIY01000004">
    <property type="protein sequence ID" value="HCT56150.1"/>
    <property type="molecule type" value="Genomic_DNA"/>
</dbReference>
<evidence type="ECO:0000256" key="1">
    <source>
        <dbReference type="ARBA" id="ARBA00004651"/>
    </source>
</evidence>
<reference evidence="10 11" key="1">
    <citation type="journal article" date="2018" name="Nat. Biotechnol.">
        <title>A standardized bacterial taxonomy based on genome phylogeny substantially revises the tree of life.</title>
        <authorList>
            <person name="Parks D.H."/>
            <person name="Chuvochina M."/>
            <person name="Waite D.W."/>
            <person name="Rinke C."/>
            <person name="Skarshewski A."/>
            <person name="Chaumeil P.A."/>
            <person name="Hugenholtz P."/>
        </authorList>
    </citation>
    <scope>NUCLEOTIDE SEQUENCE [LARGE SCALE GENOMIC DNA]</scope>
    <source>
        <strain evidence="10">UBA8844</strain>
    </source>
</reference>
<evidence type="ECO:0000256" key="5">
    <source>
        <dbReference type="ARBA" id="ARBA00022683"/>
    </source>
</evidence>
<sequence length="240" mass="24358">MLMPGGLPASFAELLPLVLLAGVVGLDVVSFPQAMISRPIVGATLGGAFLGQPLAGLTCGAALECLALESLPVGASRYPEWGSASVVAGALAASHVTPTGMPAVGPFAMAVLVGILASWLGGISMVKHRQLIAHVARPRLPQLAAGSRSTVIGLQVFGMTADLLRGALVGLVMLLAAAPVVDIVHARWALRDDLSRAVVITCVAAVAAAAVWKDFHAISGTRRLFLLSLAVGTLVVILGA</sequence>
<accession>A0A3D4V4X1</accession>
<proteinExistence type="predicted"/>
<dbReference type="GO" id="GO:0009401">
    <property type="term" value="P:phosphoenolpyruvate-dependent sugar phosphotransferase system"/>
    <property type="evidence" value="ECO:0007669"/>
    <property type="project" value="UniProtKB-KW"/>
</dbReference>
<name>A0A3D4V4X1_9BACT</name>
<evidence type="ECO:0000256" key="6">
    <source>
        <dbReference type="ARBA" id="ARBA00022692"/>
    </source>
</evidence>
<evidence type="ECO:0000256" key="9">
    <source>
        <dbReference type="SAM" id="Phobius"/>
    </source>
</evidence>
<dbReference type="InterPro" id="IPR004700">
    <property type="entry name" value="PTS_IIC_man"/>
</dbReference>
<dbReference type="AlphaFoldDB" id="A0A3D4V4X1"/>
<evidence type="ECO:0000256" key="4">
    <source>
        <dbReference type="ARBA" id="ARBA00022597"/>
    </source>
</evidence>
<keyword evidence="5" id="KW-0598">Phosphotransferase system</keyword>
<keyword evidence="8 9" id="KW-0472">Membrane</keyword>
<dbReference type="OMA" id="LWGMWPH"/>
<keyword evidence="7 9" id="KW-1133">Transmembrane helix</keyword>
<keyword evidence="4" id="KW-0762">Sugar transport</keyword>
<gene>
    <name evidence="10" type="ORF">DGD08_02945</name>
</gene>
<evidence type="ECO:0000256" key="8">
    <source>
        <dbReference type="ARBA" id="ARBA00023136"/>
    </source>
</evidence>
<evidence type="ECO:0000313" key="10">
    <source>
        <dbReference type="EMBL" id="HCT56150.1"/>
    </source>
</evidence>